<dbReference type="Proteomes" id="UP000057737">
    <property type="component" value="Unassembled WGS sequence"/>
</dbReference>
<dbReference type="AlphaFoldDB" id="A0A109JAV9"/>
<dbReference type="InterPro" id="IPR050109">
    <property type="entry name" value="HTH-type_TetR-like_transc_reg"/>
</dbReference>
<feature type="transmembrane region" description="Helical" evidence="5">
    <location>
        <begin position="155"/>
        <end position="171"/>
    </location>
</feature>
<dbReference type="InterPro" id="IPR009057">
    <property type="entry name" value="Homeodomain-like_sf"/>
</dbReference>
<dbReference type="SUPFAM" id="SSF46689">
    <property type="entry name" value="Homeodomain-like"/>
    <property type="match status" value="1"/>
</dbReference>
<name>A0A109JAV9_9BRAD</name>
<dbReference type="GO" id="GO:0003700">
    <property type="term" value="F:DNA-binding transcription factor activity"/>
    <property type="evidence" value="ECO:0007669"/>
    <property type="project" value="TreeGrafter"/>
</dbReference>
<feature type="domain" description="HTH tetR-type" evidence="6">
    <location>
        <begin position="10"/>
        <end position="70"/>
    </location>
</feature>
<dbReference type="InterPro" id="IPR041490">
    <property type="entry name" value="KstR2_TetR_C"/>
</dbReference>
<evidence type="ECO:0000259" key="6">
    <source>
        <dbReference type="PROSITE" id="PS50977"/>
    </source>
</evidence>
<protein>
    <recommendedName>
        <fullName evidence="6">HTH tetR-type domain-containing protein</fullName>
    </recommendedName>
</protein>
<dbReference type="PROSITE" id="PS50977">
    <property type="entry name" value="HTH_TETR_2"/>
    <property type="match status" value="1"/>
</dbReference>
<dbReference type="PANTHER" id="PTHR30055">
    <property type="entry name" value="HTH-TYPE TRANSCRIPTIONAL REGULATOR RUTR"/>
    <property type="match status" value="1"/>
</dbReference>
<dbReference type="PANTHER" id="PTHR30055:SF234">
    <property type="entry name" value="HTH-TYPE TRANSCRIPTIONAL REGULATOR BETI"/>
    <property type="match status" value="1"/>
</dbReference>
<keyword evidence="2 4" id="KW-0238">DNA-binding</keyword>
<reference evidence="7 8" key="1">
    <citation type="submission" date="2015-11" db="EMBL/GenBank/DDBJ databases">
        <title>Draft Genome Sequence of the Strain BR 10303 (Bradyrhizobium sp.) isolated from nodules of Centrolobium paraense.</title>
        <authorList>
            <person name="Zelli J.E."/>
            <person name="Simoes-Araujo J.L."/>
            <person name="Barauna A.C."/>
            <person name="Silva K."/>
        </authorList>
    </citation>
    <scope>NUCLEOTIDE SEQUENCE [LARGE SCALE GENOMIC DNA]</scope>
    <source>
        <strain evidence="7 8">BR 10303</strain>
    </source>
</reference>
<evidence type="ECO:0000256" key="4">
    <source>
        <dbReference type="PROSITE-ProRule" id="PRU00335"/>
    </source>
</evidence>
<keyword evidence="5" id="KW-0472">Membrane</keyword>
<dbReference type="PROSITE" id="PS01081">
    <property type="entry name" value="HTH_TETR_1"/>
    <property type="match status" value="1"/>
</dbReference>
<evidence type="ECO:0000313" key="8">
    <source>
        <dbReference type="Proteomes" id="UP000057737"/>
    </source>
</evidence>
<gene>
    <name evidence="7" type="ORF">AS156_23640</name>
</gene>
<feature type="DNA-binding region" description="H-T-H motif" evidence="4">
    <location>
        <begin position="33"/>
        <end position="52"/>
    </location>
</feature>
<dbReference type="InterPro" id="IPR023772">
    <property type="entry name" value="DNA-bd_HTH_TetR-type_CS"/>
</dbReference>
<sequence length="201" mass="22430">MARTRSENYDDIQAGILRNAARLFATRGYERSSIGDLVEACELSRGAIYHYFDSKEAILFAMLDSLVRSLLASLEQAVAEGGSPLEKFERVIEAFVGHNAQSPEEQIVLLNDLGALQAEEQRQIVQTERKIVELVGKVLASIDVTKKMNRRNARVYTMMLFGMINYTYTWYDAKGPVKPKEFAQLAAGLFLKGFLAEPASG</sequence>
<evidence type="ECO:0000256" key="2">
    <source>
        <dbReference type="ARBA" id="ARBA00023125"/>
    </source>
</evidence>
<dbReference type="Gene3D" id="1.10.357.10">
    <property type="entry name" value="Tetracycline Repressor, domain 2"/>
    <property type="match status" value="1"/>
</dbReference>
<evidence type="ECO:0000256" key="1">
    <source>
        <dbReference type="ARBA" id="ARBA00023015"/>
    </source>
</evidence>
<dbReference type="EMBL" id="LNCU01000123">
    <property type="protein sequence ID" value="KWV45570.1"/>
    <property type="molecule type" value="Genomic_DNA"/>
</dbReference>
<proteinExistence type="predicted"/>
<dbReference type="SUPFAM" id="SSF48498">
    <property type="entry name" value="Tetracyclin repressor-like, C-terminal domain"/>
    <property type="match status" value="1"/>
</dbReference>
<dbReference type="GO" id="GO:0000976">
    <property type="term" value="F:transcription cis-regulatory region binding"/>
    <property type="evidence" value="ECO:0007669"/>
    <property type="project" value="TreeGrafter"/>
</dbReference>
<dbReference type="Pfam" id="PF17932">
    <property type="entry name" value="TetR_C_24"/>
    <property type="match status" value="1"/>
</dbReference>
<dbReference type="Pfam" id="PF00440">
    <property type="entry name" value="TetR_N"/>
    <property type="match status" value="1"/>
</dbReference>
<evidence type="ECO:0000313" key="7">
    <source>
        <dbReference type="EMBL" id="KWV45570.1"/>
    </source>
</evidence>
<organism evidence="7 8">
    <name type="scientific">Bradyrhizobium macuxiense</name>
    <dbReference type="NCBI Taxonomy" id="1755647"/>
    <lineage>
        <taxon>Bacteria</taxon>
        <taxon>Pseudomonadati</taxon>
        <taxon>Pseudomonadota</taxon>
        <taxon>Alphaproteobacteria</taxon>
        <taxon>Hyphomicrobiales</taxon>
        <taxon>Nitrobacteraceae</taxon>
        <taxon>Bradyrhizobium</taxon>
    </lineage>
</organism>
<dbReference type="InterPro" id="IPR036271">
    <property type="entry name" value="Tet_transcr_reg_TetR-rel_C_sf"/>
</dbReference>
<keyword evidence="5" id="KW-1133">Transmembrane helix</keyword>
<keyword evidence="3" id="KW-0804">Transcription</keyword>
<dbReference type="PRINTS" id="PR00455">
    <property type="entry name" value="HTHTETR"/>
</dbReference>
<dbReference type="Gene3D" id="1.10.10.60">
    <property type="entry name" value="Homeodomain-like"/>
    <property type="match status" value="1"/>
</dbReference>
<keyword evidence="5" id="KW-0812">Transmembrane</keyword>
<dbReference type="RefSeq" id="WP_066515398.1">
    <property type="nucleotide sequence ID" value="NZ_LNCU01000123.1"/>
</dbReference>
<accession>A0A109JAV9</accession>
<dbReference type="OrthoDB" id="9802802at2"/>
<evidence type="ECO:0000256" key="3">
    <source>
        <dbReference type="ARBA" id="ARBA00023163"/>
    </source>
</evidence>
<dbReference type="InterPro" id="IPR001647">
    <property type="entry name" value="HTH_TetR"/>
</dbReference>
<comment type="caution">
    <text evidence="7">The sequence shown here is derived from an EMBL/GenBank/DDBJ whole genome shotgun (WGS) entry which is preliminary data.</text>
</comment>
<evidence type="ECO:0000256" key="5">
    <source>
        <dbReference type="SAM" id="Phobius"/>
    </source>
</evidence>
<keyword evidence="8" id="KW-1185">Reference proteome</keyword>
<keyword evidence="1" id="KW-0805">Transcription regulation</keyword>